<proteinExistence type="predicted"/>
<name>A0A4Y9XRN8_9APHY</name>
<comment type="caution">
    <text evidence="2">The sequence shown here is derived from an EMBL/GenBank/DDBJ whole genome shotgun (WGS) entry which is preliminary data.</text>
</comment>
<dbReference type="AlphaFoldDB" id="A0A4Y9XRN8"/>
<dbReference type="Pfam" id="PF02992">
    <property type="entry name" value="Transposase_21"/>
    <property type="match status" value="1"/>
</dbReference>
<accession>A0A4Y9XRN8</accession>
<feature type="compositionally biased region" description="Pro residues" evidence="1">
    <location>
        <begin position="42"/>
        <end position="53"/>
    </location>
</feature>
<sequence>MPLFMQYIHFPLVPECCAQLPVDSPGPQSPLPVPSAASDTLPEPPNNDQPPSPALCMADLRADALLLRHSSLFQPDSDGPLSSRGFETLNSDTVETSDSDDSETAPFFDAGSGSESDMSLGSDPDEWDDESLCQDDELRALETEGSALSLWDILGEGFEIEAASVASGNKLTEADMNLLRAWTLKVEERLTDKAFDRFRFAFHNSDLPSIKAAKTRVAFLSGFTPEIYDCCVNSCVCYTGPYADCRQCPHCNEDRFDRSGRPRKHFRYLPLIPCLRTAAANVSYATKMQYRTKHDQSYTPGITTDIFGGTHYRHLKGKQVEIDDRPIPSWFFNDPRDIALGLSTDGFGPHKSRTKTSWPVIMMNYNLPPDERIHDSNVIELGEIPGPKKPWDADSFLYPLVQELVQLAIGVAAFDALTKAMFVLRAFLIVAFGDIPAVSMLMKMKGHNAICPCRMCSILGVRSLTPRVTTHYVPLDRSQHPSNPEPRVYNPDELPLRTHDEFMRQAREVQFAPSEAAQKELSRKYGIKGVPLLSVLGSLSFPLSFPFDFMHLIWENLLPNLIKLWTGKFKDLNHVDEPYVLTPTVWEAIGTASAAAGSTMPSAFGSRVPNPADGSIKLTAETTALWTLYIAPTLLLNRFKNAKFYKHFVSLVKLLNLCMQFEITDSQIDELRRGFRDWVVEYESSYLVTCGARLRLYYRHDPARLALCPLTIHALLHIADSIAAIGPVWTAWAFPMERLDNYILERSQLKHIKLLYNLYEELRLRAPATGTGHVSLPEYPLFVFMPPQTPHERLPNDIHAKIVGWLVEEFGVRPSTAQKLVRTTCFTQHGKVRRLEGGDTMSASDLVRRQEDGRDATFVRYDRFVDKNARFKNKPVEMERRDKFGQLLRVVIVPITAEMDAHLHVDGGPRTYALAVIRTVKIEKRHSLGMSYYSQMGPVDVVDLDAVRFVVGRVYDPSQRLWAIVDRSDILASTQVQ</sequence>
<evidence type="ECO:0000256" key="1">
    <source>
        <dbReference type="SAM" id="MobiDB-lite"/>
    </source>
</evidence>
<dbReference type="InterPro" id="IPR004242">
    <property type="entry name" value="Transposase_21"/>
</dbReference>
<dbReference type="STRING" id="34475.A0A4Y9XRN8"/>
<dbReference type="EMBL" id="SEKV01001252">
    <property type="protein sequence ID" value="TFY51199.1"/>
    <property type="molecule type" value="Genomic_DNA"/>
</dbReference>
<dbReference type="Proteomes" id="UP000298390">
    <property type="component" value="Unassembled WGS sequence"/>
</dbReference>
<feature type="region of interest" description="Disordered" evidence="1">
    <location>
        <begin position="76"/>
        <end position="130"/>
    </location>
</feature>
<protein>
    <recommendedName>
        <fullName evidence="4">Transposase family Tnp2 protein</fullName>
    </recommendedName>
</protein>
<dbReference type="PANTHER" id="PTHR46579:SF1">
    <property type="entry name" value="F5_8 TYPE C DOMAIN-CONTAINING PROTEIN"/>
    <property type="match status" value="1"/>
</dbReference>
<reference evidence="2 3" key="1">
    <citation type="submission" date="2019-01" db="EMBL/GenBank/DDBJ databases">
        <title>Genome sequencing of the rare red list fungi Fomitopsis rosea.</title>
        <authorList>
            <person name="Buettner E."/>
            <person name="Kellner H."/>
        </authorList>
    </citation>
    <scope>NUCLEOTIDE SEQUENCE [LARGE SCALE GENOMIC DNA]</scope>
    <source>
        <strain evidence="2 3">DSM 105464</strain>
    </source>
</reference>
<dbReference type="PANTHER" id="PTHR46579">
    <property type="entry name" value="F5/8 TYPE C DOMAIN-CONTAINING PROTEIN-RELATED"/>
    <property type="match status" value="1"/>
</dbReference>
<organism evidence="2 3">
    <name type="scientific">Rhodofomes roseus</name>
    <dbReference type="NCBI Taxonomy" id="34475"/>
    <lineage>
        <taxon>Eukaryota</taxon>
        <taxon>Fungi</taxon>
        <taxon>Dikarya</taxon>
        <taxon>Basidiomycota</taxon>
        <taxon>Agaricomycotina</taxon>
        <taxon>Agaricomycetes</taxon>
        <taxon>Polyporales</taxon>
        <taxon>Rhodofomes</taxon>
    </lineage>
</organism>
<evidence type="ECO:0000313" key="3">
    <source>
        <dbReference type="Proteomes" id="UP000298390"/>
    </source>
</evidence>
<evidence type="ECO:0008006" key="4">
    <source>
        <dbReference type="Google" id="ProtNLM"/>
    </source>
</evidence>
<gene>
    <name evidence="2" type="ORF">EVJ58_g10691</name>
</gene>
<feature type="region of interest" description="Disordered" evidence="1">
    <location>
        <begin position="23"/>
        <end position="54"/>
    </location>
</feature>
<evidence type="ECO:0000313" key="2">
    <source>
        <dbReference type="EMBL" id="TFY51199.1"/>
    </source>
</evidence>